<gene>
    <name evidence="1" type="ORF">SDC9_208293</name>
</gene>
<proteinExistence type="predicted"/>
<accession>A0A645JJP9</accession>
<sequence>MEYLCTPAQAFLKGRRADRHNHKFLNIDVVRRVRAAVQYIHHWNRQSVGIYTADKAVKRQTERVCTGPCRRKRDG</sequence>
<name>A0A645JJP9_9ZZZZ</name>
<dbReference type="EMBL" id="VSSQ01135999">
    <property type="protein sequence ID" value="MPN60564.1"/>
    <property type="molecule type" value="Genomic_DNA"/>
</dbReference>
<evidence type="ECO:0000313" key="1">
    <source>
        <dbReference type="EMBL" id="MPN60564.1"/>
    </source>
</evidence>
<comment type="caution">
    <text evidence="1">The sequence shown here is derived from an EMBL/GenBank/DDBJ whole genome shotgun (WGS) entry which is preliminary data.</text>
</comment>
<organism evidence="1">
    <name type="scientific">bioreactor metagenome</name>
    <dbReference type="NCBI Taxonomy" id="1076179"/>
    <lineage>
        <taxon>unclassified sequences</taxon>
        <taxon>metagenomes</taxon>
        <taxon>ecological metagenomes</taxon>
    </lineage>
</organism>
<reference evidence="1" key="1">
    <citation type="submission" date="2019-08" db="EMBL/GenBank/DDBJ databases">
        <authorList>
            <person name="Kucharzyk K."/>
            <person name="Murdoch R.W."/>
            <person name="Higgins S."/>
            <person name="Loffler F."/>
        </authorList>
    </citation>
    <scope>NUCLEOTIDE SEQUENCE</scope>
</reference>
<dbReference type="AlphaFoldDB" id="A0A645JJP9"/>
<protein>
    <submittedName>
        <fullName evidence="1">Uncharacterized protein</fullName>
    </submittedName>
</protein>
<dbReference type="AntiFam" id="ANF00127">
    <property type="entry name" value="Shadow ORF (opposite eno)"/>
</dbReference>